<reference evidence="1 2" key="1">
    <citation type="submission" date="2018-05" db="EMBL/GenBank/DDBJ databases">
        <title>Complete Genome Sequence of the Nonylphenol-Degrading Bacterium Sphingobium amiense DSM 16289T.</title>
        <authorList>
            <person name="Ootsuka M."/>
            <person name="Nishizawa T."/>
            <person name="Ohta H."/>
        </authorList>
    </citation>
    <scope>NUCLEOTIDE SEQUENCE [LARGE SCALE GENOMIC DNA]</scope>
    <source>
        <strain evidence="1 2">DSM 16289</strain>
    </source>
</reference>
<dbReference type="EMBL" id="AP018664">
    <property type="protein sequence ID" value="BBD99987.1"/>
    <property type="molecule type" value="Genomic_DNA"/>
</dbReference>
<dbReference type="RefSeq" id="WP_197724651.1">
    <property type="nucleotide sequence ID" value="NZ_AP018664.1"/>
</dbReference>
<evidence type="ECO:0000313" key="2">
    <source>
        <dbReference type="Proteomes" id="UP000279959"/>
    </source>
</evidence>
<sequence>MNDIKSFMASDAGASARYQQRRKRRVHINIDNIEPQSKKMSVADRTAFQTEIAKQLTSVKRSTFRGDVALKLDLATASKSPAHAHTIAKNLLDLLGDRMTGVAWPKKSLLYGDDSQIQALSVMCRHGEDQPNVRIEARPFSSMLDDLELAAIALRDGENMESYYEREREDEWIDTYRELIRDEKLQRQTLGDEMYEGYCKMVRWSAQRALLGRSGVDISVLSWLYGLPRGIPTGFDKSMWAGLVGDSKLRLQVGELPIATGGSSAFKQKVSDEIDAFKQRWDWVINPLVVAVALEVVVRPNPKTPPAVLHDLDNIVRDYLIPGIVPAFGTVSDQRWTIDFADLRARDPKFADAWGPNPTPPAGTRNGVTRYEVWRLPAVKDEPGFVSVALVADIDAKGDLMDQMDEQISAWRDKLSDDSRLPWQRRR</sequence>
<keyword evidence="2" id="KW-1185">Reference proteome</keyword>
<organism evidence="1 2">
    <name type="scientific">Sphingobium amiense</name>
    <dbReference type="NCBI Taxonomy" id="135719"/>
    <lineage>
        <taxon>Bacteria</taxon>
        <taxon>Pseudomonadati</taxon>
        <taxon>Pseudomonadota</taxon>
        <taxon>Alphaproteobacteria</taxon>
        <taxon>Sphingomonadales</taxon>
        <taxon>Sphingomonadaceae</taxon>
        <taxon>Sphingobium</taxon>
    </lineage>
</organism>
<gene>
    <name evidence="1" type="ORF">SAMIE_1034880</name>
</gene>
<dbReference type="Proteomes" id="UP000279959">
    <property type="component" value="Chromosome"/>
</dbReference>
<proteinExistence type="predicted"/>
<accession>A0A494WBC1</accession>
<protein>
    <submittedName>
        <fullName evidence="1">Endodeoxyribonuclease RusA</fullName>
    </submittedName>
</protein>
<name>A0A494WBC1_9SPHN</name>
<dbReference type="KEGG" id="sami:SAMIE_1034880"/>
<evidence type="ECO:0000313" key="1">
    <source>
        <dbReference type="EMBL" id="BBD99987.1"/>
    </source>
</evidence>
<dbReference type="AlphaFoldDB" id="A0A494WBC1"/>